<protein>
    <submittedName>
        <fullName evidence="2">Uncharacterized protein</fullName>
    </submittedName>
</protein>
<proteinExistence type="predicted"/>
<gene>
    <name evidence="2" type="ORF">KP509_12G017400</name>
</gene>
<evidence type="ECO:0000256" key="1">
    <source>
        <dbReference type="SAM" id="MobiDB-lite"/>
    </source>
</evidence>
<name>A0A8T2TJD1_CERRI</name>
<dbReference type="EMBL" id="CM035417">
    <property type="protein sequence ID" value="KAH7422618.1"/>
    <property type="molecule type" value="Genomic_DNA"/>
</dbReference>
<reference evidence="2" key="1">
    <citation type="submission" date="2021-08" db="EMBL/GenBank/DDBJ databases">
        <title>WGS assembly of Ceratopteris richardii.</title>
        <authorList>
            <person name="Marchant D.B."/>
            <person name="Chen G."/>
            <person name="Jenkins J."/>
            <person name="Shu S."/>
            <person name="Leebens-Mack J."/>
            <person name="Grimwood J."/>
            <person name="Schmutz J."/>
            <person name="Soltis P."/>
            <person name="Soltis D."/>
            <person name="Chen Z.-H."/>
        </authorList>
    </citation>
    <scope>NUCLEOTIDE SEQUENCE</scope>
    <source>
        <strain evidence="2">Whitten #5841</strain>
        <tissue evidence="2">Leaf</tissue>
    </source>
</reference>
<dbReference type="Proteomes" id="UP000825935">
    <property type="component" value="Chromosome 12"/>
</dbReference>
<evidence type="ECO:0000313" key="3">
    <source>
        <dbReference type="Proteomes" id="UP000825935"/>
    </source>
</evidence>
<feature type="region of interest" description="Disordered" evidence="1">
    <location>
        <begin position="61"/>
        <end position="86"/>
    </location>
</feature>
<organism evidence="2 3">
    <name type="scientific">Ceratopteris richardii</name>
    <name type="common">Triangle waterfern</name>
    <dbReference type="NCBI Taxonomy" id="49495"/>
    <lineage>
        <taxon>Eukaryota</taxon>
        <taxon>Viridiplantae</taxon>
        <taxon>Streptophyta</taxon>
        <taxon>Embryophyta</taxon>
        <taxon>Tracheophyta</taxon>
        <taxon>Polypodiopsida</taxon>
        <taxon>Polypodiidae</taxon>
        <taxon>Polypodiales</taxon>
        <taxon>Pteridineae</taxon>
        <taxon>Pteridaceae</taxon>
        <taxon>Parkerioideae</taxon>
        <taxon>Ceratopteris</taxon>
    </lineage>
</organism>
<accession>A0A8T2TJD1</accession>
<dbReference type="AlphaFoldDB" id="A0A8T2TJD1"/>
<feature type="compositionally biased region" description="Basic residues" evidence="1">
    <location>
        <begin position="66"/>
        <end position="86"/>
    </location>
</feature>
<keyword evidence="3" id="KW-1185">Reference proteome</keyword>
<sequence>MWRWKPGWREYGAGRIRGCRRGIGEADDSQRWRWWRSSVEAAGGRRRISVGAAGGRRRISVGAAGGRRRRSAGAAGGRRRRSTVATGGRRRILAGFAWRWGKTGRGLAGCVCGGGRREGRG</sequence>
<evidence type="ECO:0000313" key="2">
    <source>
        <dbReference type="EMBL" id="KAH7422618.1"/>
    </source>
</evidence>
<comment type="caution">
    <text evidence="2">The sequence shown here is derived from an EMBL/GenBank/DDBJ whole genome shotgun (WGS) entry which is preliminary data.</text>
</comment>